<comment type="similarity">
    <text evidence="2">Belongs to the pterin-4-alpha-carbinolamine dehydratase family.</text>
</comment>
<dbReference type="Proteomes" id="UP000321049">
    <property type="component" value="Unassembled WGS sequence"/>
</dbReference>
<dbReference type="Pfam" id="PF01329">
    <property type="entry name" value="Pterin_4a"/>
    <property type="match status" value="1"/>
</dbReference>
<evidence type="ECO:0000313" key="7">
    <source>
        <dbReference type="EMBL" id="GEL98661.1"/>
    </source>
</evidence>
<dbReference type="EMBL" id="BJWH01000010">
    <property type="protein sequence ID" value="GEL98661.1"/>
    <property type="molecule type" value="Genomic_DNA"/>
</dbReference>
<dbReference type="EC" id="4.2.1.96" evidence="3"/>
<protein>
    <recommendedName>
        <fullName evidence="4">Putative pterin-4-alpha-carbinolamine dehydratase</fullName>
        <ecNumber evidence="3">4.2.1.96</ecNumber>
    </recommendedName>
</protein>
<dbReference type="PANTHER" id="PTHR12599:SF0">
    <property type="entry name" value="PTERIN-4-ALPHA-CARBINOLAMINE DEHYDRATASE"/>
    <property type="match status" value="1"/>
</dbReference>
<comment type="catalytic activity">
    <reaction evidence="1">
        <text>(4aS,6R)-4a-hydroxy-L-erythro-5,6,7,8-tetrahydrobiopterin = (6R)-L-erythro-6,7-dihydrobiopterin + H2O</text>
        <dbReference type="Rhea" id="RHEA:11920"/>
        <dbReference type="ChEBI" id="CHEBI:15377"/>
        <dbReference type="ChEBI" id="CHEBI:15642"/>
        <dbReference type="ChEBI" id="CHEBI:43120"/>
        <dbReference type="EC" id="4.2.1.96"/>
    </reaction>
</comment>
<proteinExistence type="inferred from homology"/>
<dbReference type="InterPro" id="IPR029068">
    <property type="entry name" value="Glyas_Bleomycin-R_OHBP_Dase"/>
</dbReference>
<evidence type="ECO:0000256" key="1">
    <source>
        <dbReference type="ARBA" id="ARBA00001554"/>
    </source>
</evidence>
<name>A0A511JKX2_9CELL</name>
<organism evidence="7 8">
    <name type="scientific">Cellulomonas terrae</name>
    <dbReference type="NCBI Taxonomy" id="311234"/>
    <lineage>
        <taxon>Bacteria</taxon>
        <taxon>Bacillati</taxon>
        <taxon>Actinomycetota</taxon>
        <taxon>Actinomycetes</taxon>
        <taxon>Micrococcales</taxon>
        <taxon>Cellulomonadaceae</taxon>
        <taxon>Cellulomonas</taxon>
    </lineage>
</organism>
<keyword evidence="8" id="KW-1185">Reference proteome</keyword>
<dbReference type="AlphaFoldDB" id="A0A511JKX2"/>
<dbReference type="InterPro" id="IPR036428">
    <property type="entry name" value="PCD_sf"/>
</dbReference>
<keyword evidence="5" id="KW-0456">Lyase</keyword>
<comment type="caution">
    <text evidence="7">The sequence shown here is derived from an EMBL/GenBank/DDBJ whole genome shotgun (WGS) entry which is preliminary data.</text>
</comment>
<dbReference type="SUPFAM" id="SSF54593">
    <property type="entry name" value="Glyoxalase/Bleomycin resistance protein/Dihydroxybiphenyl dioxygenase"/>
    <property type="match status" value="1"/>
</dbReference>
<reference evidence="7 8" key="1">
    <citation type="submission" date="2019-07" db="EMBL/GenBank/DDBJ databases">
        <title>Whole genome shotgun sequence of Cellulomonas terrae NBRC 100819.</title>
        <authorList>
            <person name="Hosoyama A."/>
            <person name="Uohara A."/>
            <person name="Ohji S."/>
            <person name="Ichikawa N."/>
        </authorList>
    </citation>
    <scope>NUCLEOTIDE SEQUENCE [LARGE SCALE GENOMIC DNA]</scope>
    <source>
        <strain evidence="7 8">NBRC 100819</strain>
    </source>
</reference>
<dbReference type="InterPro" id="IPR001533">
    <property type="entry name" value="Pterin_deHydtase"/>
</dbReference>
<gene>
    <name evidence="7" type="ORF">CTE05_22080</name>
</gene>
<sequence length="223" mass="23846">MVRMADTTLLAHSDVTAAVDDRHWRVLLQSLRATFSTPDFSTAAAFVARIAAAADEANHHPDVVLRWGQVTVTTSSHDAGGLTQRDVDLAATVTAIADELGVPGDTPLSSMLEIAVDALDIPAVRPFWAAVFGYDVRNGDDLVDPAGIGPSIWFQQMDAPRPQRNRIHFDVIVGHDQAEARVAAAIAAGGHLVSDERAPAFWVLADSEGNEVCVCTWQARGNS</sequence>
<dbReference type="Gene3D" id="3.10.180.10">
    <property type="entry name" value="2,3-Dihydroxybiphenyl 1,2-Dioxygenase, domain 1"/>
    <property type="match status" value="1"/>
</dbReference>
<dbReference type="PANTHER" id="PTHR12599">
    <property type="entry name" value="PTERIN-4-ALPHA-CARBINOLAMINE DEHYDRATASE"/>
    <property type="match status" value="1"/>
</dbReference>
<dbReference type="InterPro" id="IPR041581">
    <property type="entry name" value="Glyoxalase_6"/>
</dbReference>
<dbReference type="SUPFAM" id="SSF55248">
    <property type="entry name" value="PCD-like"/>
    <property type="match status" value="1"/>
</dbReference>
<dbReference type="Pfam" id="PF18029">
    <property type="entry name" value="Glyoxalase_6"/>
    <property type="match status" value="1"/>
</dbReference>
<evidence type="ECO:0000256" key="3">
    <source>
        <dbReference type="ARBA" id="ARBA00013252"/>
    </source>
</evidence>
<evidence type="ECO:0000259" key="6">
    <source>
        <dbReference type="Pfam" id="PF18029"/>
    </source>
</evidence>
<evidence type="ECO:0000256" key="2">
    <source>
        <dbReference type="ARBA" id="ARBA00006472"/>
    </source>
</evidence>
<accession>A0A511JKX2</accession>
<dbReference type="GO" id="GO:0008124">
    <property type="term" value="F:4-alpha-hydroxytetrahydrobiopterin dehydratase activity"/>
    <property type="evidence" value="ECO:0007669"/>
    <property type="project" value="UniProtKB-EC"/>
</dbReference>
<feature type="domain" description="Glyoxalase-like" evidence="6">
    <location>
        <begin position="114"/>
        <end position="215"/>
    </location>
</feature>
<evidence type="ECO:0000256" key="5">
    <source>
        <dbReference type="ARBA" id="ARBA00023239"/>
    </source>
</evidence>
<evidence type="ECO:0000256" key="4">
    <source>
        <dbReference type="ARBA" id="ARBA00021735"/>
    </source>
</evidence>
<dbReference type="GO" id="GO:0006729">
    <property type="term" value="P:tetrahydrobiopterin biosynthetic process"/>
    <property type="evidence" value="ECO:0007669"/>
    <property type="project" value="InterPro"/>
</dbReference>
<evidence type="ECO:0000313" key="8">
    <source>
        <dbReference type="Proteomes" id="UP000321049"/>
    </source>
</evidence>
<dbReference type="Gene3D" id="3.30.1360.20">
    <property type="entry name" value="Transcriptional coactivator/pterin dehydratase"/>
    <property type="match status" value="1"/>
</dbReference>